<evidence type="ECO:0000313" key="2">
    <source>
        <dbReference type="Proteomes" id="UP000053989"/>
    </source>
</evidence>
<dbReference type="EMBL" id="KN822009">
    <property type="protein sequence ID" value="KIM68549.1"/>
    <property type="molecule type" value="Genomic_DNA"/>
</dbReference>
<protein>
    <submittedName>
        <fullName evidence="1">Uncharacterized protein</fullName>
    </submittedName>
</protein>
<organism evidence="1 2">
    <name type="scientific">Scleroderma citrinum Foug A</name>
    <dbReference type="NCBI Taxonomy" id="1036808"/>
    <lineage>
        <taxon>Eukaryota</taxon>
        <taxon>Fungi</taxon>
        <taxon>Dikarya</taxon>
        <taxon>Basidiomycota</taxon>
        <taxon>Agaricomycotina</taxon>
        <taxon>Agaricomycetes</taxon>
        <taxon>Agaricomycetidae</taxon>
        <taxon>Boletales</taxon>
        <taxon>Sclerodermatineae</taxon>
        <taxon>Sclerodermataceae</taxon>
        <taxon>Scleroderma</taxon>
    </lineage>
</organism>
<evidence type="ECO:0000313" key="1">
    <source>
        <dbReference type="EMBL" id="KIM68549.1"/>
    </source>
</evidence>
<accession>A0A0C3EK09</accession>
<proteinExistence type="predicted"/>
<dbReference type="InParanoid" id="A0A0C3EK09"/>
<reference evidence="1 2" key="1">
    <citation type="submission" date="2014-04" db="EMBL/GenBank/DDBJ databases">
        <authorList>
            <consortium name="DOE Joint Genome Institute"/>
            <person name="Kuo A."/>
            <person name="Kohler A."/>
            <person name="Nagy L.G."/>
            <person name="Floudas D."/>
            <person name="Copeland A."/>
            <person name="Barry K.W."/>
            <person name="Cichocki N."/>
            <person name="Veneault-Fourrey C."/>
            <person name="LaButti K."/>
            <person name="Lindquist E.A."/>
            <person name="Lipzen A."/>
            <person name="Lundell T."/>
            <person name="Morin E."/>
            <person name="Murat C."/>
            <person name="Sun H."/>
            <person name="Tunlid A."/>
            <person name="Henrissat B."/>
            <person name="Grigoriev I.V."/>
            <person name="Hibbett D.S."/>
            <person name="Martin F."/>
            <person name="Nordberg H.P."/>
            <person name="Cantor M.N."/>
            <person name="Hua S.X."/>
        </authorList>
    </citation>
    <scope>NUCLEOTIDE SEQUENCE [LARGE SCALE GENOMIC DNA]</scope>
    <source>
        <strain evidence="1 2">Foug A</strain>
    </source>
</reference>
<keyword evidence="2" id="KW-1185">Reference proteome</keyword>
<sequence>IGCMMKDWSSSTYAFFSPVPDIVYIDGRRCHVFSCLRKSCKYKVRCFLDTRDKGSTGNMQKHVQSCWGNNVLKKIDEVATLDAAHEVVKKYSASGSFTSTFE</sequence>
<dbReference type="HOGENOM" id="CLU_087375_2_0_1"/>
<gene>
    <name evidence="1" type="ORF">SCLCIDRAFT_105840</name>
</gene>
<reference evidence="2" key="2">
    <citation type="submission" date="2015-01" db="EMBL/GenBank/DDBJ databases">
        <title>Evolutionary Origins and Diversification of the Mycorrhizal Mutualists.</title>
        <authorList>
            <consortium name="DOE Joint Genome Institute"/>
            <consortium name="Mycorrhizal Genomics Consortium"/>
            <person name="Kohler A."/>
            <person name="Kuo A."/>
            <person name="Nagy L.G."/>
            <person name="Floudas D."/>
            <person name="Copeland A."/>
            <person name="Barry K.W."/>
            <person name="Cichocki N."/>
            <person name="Veneault-Fourrey C."/>
            <person name="LaButti K."/>
            <person name="Lindquist E.A."/>
            <person name="Lipzen A."/>
            <person name="Lundell T."/>
            <person name="Morin E."/>
            <person name="Murat C."/>
            <person name="Riley R."/>
            <person name="Ohm R."/>
            <person name="Sun H."/>
            <person name="Tunlid A."/>
            <person name="Henrissat B."/>
            <person name="Grigoriev I.V."/>
            <person name="Hibbett D.S."/>
            <person name="Martin F."/>
        </authorList>
    </citation>
    <scope>NUCLEOTIDE SEQUENCE [LARGE SCALE GENOMIC DNA]</scope>
    <source>
        <strain evidence="2">Foug A</strain>
    </source>
</reference>
<dbReference type="AlphaFoldDB" id="A0A0C3EK09"/>
<dbReference type="Proteomes" id="UP000053989">
    <property type="component" value="Unassembled WGS sequence"/>
</dbReference>
<feature type="non-terminal residue" evidence="1">
    <location>
        <position position="1"/>
    </location>
</feature>
<name>A0A0C3EK09_9AGAM</name>
<dbReference type="OrthoDB" id="2677917at2759"/>